<dbReference type="AlphaFoldDB" id="A0A9P4JKP9"/>
<accession>A0A9P4JKP9</accession>
<organism evidence="2 3">
    <name type="scientific">Delitschia confertaspora ATCC 74209</name>
    <dbReference type="NCBI Taxonomy" id="1513339"/>
    <lineage>
        <taxon>Eukaryota</taxon>
        <taxon>Fungi</taxon>
        <taxon>Dikarya</taxon>
        <taxon>Ascomycota</taxon>
        <taxon>Pezizomycotina</taxon>
        <taxon>Dothideomycetes</taxon>
        <taxon>Pleosporomycetidae</taxon>
        <taxon>Pleosporales</taxon>
        <taxon>Delitschiaceae</taxon>
        <taxon>Delitschia</taxon>
    </lineage>
</organism>
<evidence type="ECO:0000313" key="2">
    <source>
        <dbReference type="EMBL" id="KAF2198919.1"/>
    </source>
</evidence>
<dbReference type="Proteomes" id="UP000799536">
    <property type="component" value="Unassembled WGS sequence"/>
</dbReference>
<protein>
    <submittedName>
        <fullName evidence="2">Uncharacterized protein</fullName>
    </submittedName>
</protein>
<proteinExistence type="predicted"/>
<feature type="compositionally biased region" description="Polar residues" evidence="1">
    <location>
        <begin position="181"/>
        <end position="206"/>
    </location>
</feature>
<feature type="compositionally biased region" description="Polar residues" evidence="1">
    <location>
        <begin position="241"/>
        <end position="251"/>
    </location>
</feature>
<gene>
    <name evidence="2" type="ORF">GQ43DRAFT_138066</name>
</gene>
<feature type="compositionally biased region" description="Low complexity" evidence="1">
    <location>
        <begin position="221"/>
        <end position="236"/>
    </location>
</feature>
<feature type="region of interest" description="Disordered" evidence="1">
    <location>
        <begin position="157"/>
        <end position="281"/>
    </location>
</feature>
<keyword evidence="3" id="KW-1185">Reference proteome</keyword>
<dbReference type="OrthoDB" id="3880384at2759"/>
<comment type="caution">
    <text evidence="2">The sequence shown here is derived from an EMBL/GenBank/DDBJ whole genome shotgun (WGS) entry which is preliminary data.</text>
</comment>
<sequence length="281" mass="31915">MTPNLFLATQTLFSPHKWFRHQAKTEKAVRKIEHWDVPVPGLYEYIPGRGWYQIAKDEPSKNAENGEVPTIKLPQPVQVKYSRVLRRSLLAPDYEKRKRQSFVEDKNGKRTSAGFFKLDEGKGWVMAWDDHGEFIPGPYKLWIPDTRTDTFRHMLKSDDPEYASSRRNSVEPQRNHRGSQDSRSTQYRPGPRSSTEFRSQPSTRANSYCGGSRSQPVSRANSRPNTRPSSPTSSRNIPLSEATTLQNSESVNVGRISGGSLEKDSGSAKRQSLRAPPVDRV</sequence>
<evidence type="ECO:0000313" key="3">
    <source>
        <dbReference type="Proteomes" id="UP000799536"/>
    </source>
</evidence>
<name>A0A9P4JKP9_9PLEO</name>
<reference evidence="2" key="1">
    <citation type="journal article" date="2020" name="Stud. Mycol.">
        <title>101 Dothideomycetes genomes: a test case for predicting lifestyles and emergence of pathogens.</title>
        <authorList>
            <person name="Haridas S."/>
            <person name="Albert R."/>
            <person name="Binder M."/>
            <person name="Bloem J."/>
            <person name="Labutti K."/>
            <person name="Salamov A."/>
            <person name="Andreopoulos B."/>
            <person name="Baker S."/>
            <person name="Barry K."/>
            <person name="Bills G."/>
            <person name="Bluhm B."/>
            <person name="Cannon C."/>
            <person name="Castanera R."/>
            <person name="Culley D."/>
            <person name="Daum C."/>
            <person name="Ezra D."/>
            <person name="Gonzalez J."/>
            <person name="Henrissat B."/>
            <person name="Kuo A."/>
            <person name="Liang C."/>
            <person name="Lipzen A."/>
            <person name="Lutzoni F."/>
            <person name="Magnuson J."/>
            <person name="Mondo S."/>
            <person name="Nolan M."/>
            <person name="Ohm R."/>
            <person name="Pangilinan J."/>
            <person name="Park H.-J."/>
            <person name="Ramirez L."/>
            <person name="Alfaro M."/>
            <person name="Sun H."/>
            <person name="Tritt A."/>
            <person name="Yoshinaga Y."/>
            <person name="Zwiers L.-H."/>
            <person name="Turgeon B."/>
            <person name="Goodwin S."/>
            <person name="Spatafora J."/>
            <person name="Crous P."/>
            <person name="Grigoriev I."/>
        </authorList>
    </citation>
    <scope>NUCLEOTIDE SEQUENCE</scope>
    <source>
        <strain evidence="2">ATCC 74209</strain>
    </source>
</reference>
<evidence type="ECO:0000256" key="1">
    <source>
        <dbReference type="SAM" id="MobiDB-lite"/>
    </source>
</evidence>
<dbReference type="EMBL" id="ML994108">
    <property type="protein sequence ID" value="KAF2198919.1"/>
    <property type="molecule type" value="Genomic_DNA"/>
</dbReference>